<accession>A0A438HQN7</accession>
<evidence type="ECO:0000313" key="2">
    <source>
        <dbReference type="Proteomes" id="UP000288805"/>
    </source>
</evidence>
<gene>
    <name evidence="1" type="ORF">CK203_042767</name>
</gene>
<evidence type="ECO:0000313" key="1">
    <source>
        <dbReference type="EMBL" id="RVW86771.1"/>
    </source>
</evidence>
<sequence>MSWLYASLSEDIMAQIVGYSTAMEIWNALNQIYFASSMARFTELRTKLQTLKKDGLSAGEYIQRLKSICNSIAAIGEPVSEKGHLIYLFNGLDSRIGEFLREEKHKGIGEESNCNQGCPAPEFVRLSSLGLSSCEVQWILVYGVKPSPKRNSVSNSSKNGTAEYLIEGKEGTNDHSVIHKCAEI</sequence>
<dbReference type="PANTHER" id="PTHR47481">
    <property type="match status" value="1"/>
</dbReference>
<name>A0A438HQN7_VITVI</name>
<dbReference type="Pfam" id="PF14223">
    <property type="entry name" value="Retrotran_gag_2"/>
    <property type="match status" value="1"/>
</dbReference>
<reference evidence="1 2" key="1">
    <citation type="journal article" date="2018" name="PLoS Genet.">
        <title>Population sequencing reveals clonal diversity and ancestral inbreeding in the grapevine cultivar Chardonnay.</title>
        <authorList>
            <person name="Roach M.J."/>
            <person name="Johnson D.L."/>
            <person name="Bohlmann J."/>
            <person name="van Vuuren H.J."/>
            <person name="Jones S.J."/>
            <person name="Pretorius I.S."/>
            <person name="Schmidt S.A."/>
            <person name="Borneman A.R."/>
        </authorList>
    </citation>
    <scope>NUCLEOTIDE SEQUENCE [LARGE SCALE GENOMIC DNA]</scope>
    <source>
        <strain evidence="2">cv. Chardonnay</strain>
        <tissue evidence="1">Leaf</tissue>
    </source>
</reference>
<dbReference type="AlphaFoldDB" id="A0A438HQN7"/>
<dbReference type="Proteomes" id="UP000288805">
    <property type="component" value="Unassembled WGS sequence"/>
</dbReference>
<dbReference type="PANTHER" id="PTHR47481:SF31">
    <property type="entry name" value="OS01G0873500 PROTEIN"/>
    <property type="match status" value="1"/>
</dbReference>
<protein>
    <recommendedName>
        <fullName evidence="3">Retrotransposon gag domain-containing protein</fullName>
    </recommendedName>
</protein>
<comment type="caution">
    <text evidence="1">The sequence shown here is derived from an EMBL/GenBank/DDBJ whole genome shotgun (WGS) entry which is preliminary data.</text>
</comment>
<proteinExistence type="predicted"/>
<dbReference type="EMBL" id="QGNW01000190">
    <property type="protein sequence ID" value="RVW86771.1"/>
    <property type="molecule type" value="Genomic_DNA"/>
</dbReference>
<evidence type="ECO:0008006" key="3">
    <source>
        <dbReference type="Google" id="ProtNLM"/>
    </source>
</evidence>
<organism evidence="1 2">
    <name type="scientific">Vitis vinifera</name>
    <name type="common">Grape</name>
    <dbReference type="NCBI Taxonomy" id="29760"/>
    <lineage>
        <taxon>Eukaryota</taxon>
        <taxon>Viridiplantae</taxon>
        <taxon>Streptophyta</taxon>
        <taxon>Embryophyta</taxon>
        <taxon>Tracheophyta</taxon>
        <taxon>Spermatophyta</taxon>
        <taxon>Magnoliopsida</taxon>
        <taxon>eudicotyledons</taxon>
        <taxon>Gunneridae</taxon>
        <taxon>Pentapetalae</taxon>
        <taxon>rosids</taxon>
        <taxon>Vitales</taxon>
        <taxon>Vitaceae</taxon>
        <taxon>Viteae</taxon>
        <taxon>Vitis</taxon>
    </lineage>
</organism>